<evidence type="ECO:0000313" key="2">
    <source>
        <dbReference type="EMBL" id="KNC29897.1"/>
    </source>
</evidence>
<dbReference type="EMBL" id="JRES01000611">
    <property type="protein sequence ID" value="KNC29897.1"/>
    <property type="molecule type" value="Genomic_DNA"/>
</dbReference>
<keyword evidence="3" id="KW-1185">Reference proteome</keyword>
<comment type="caution">
    <text evidence="2">The sequence shown here is derived from an EMBL/GenBank/DDBJ whole genome shotgun (WGS) entry which is preliminary data.</text>
</comment>
<gene>
    <name evidence="2" type="ORF">FF38_13527</name>
</gene>
<proteinExistence type="predicted"/>
<accession>A0A0L0CCG1</accession>
<name>A0A0L0CCG1_LUCCU</name>
<dbReference type="Proteomes" id="UP000037069">
    <property type="component" value="Unassembled WGS sequence"/>
</dbReference>
<reference evidence="2 3" key="1">
    <citation type="journal article" date="2015" name="Nat. Commun.">
        <title>Lucilia cuprina genome unlocks parasitic fly biology to underpin future interventions.</title>
        <authorList>
            <person name="Anstead C.A."/>
            <person name="Korhonen P.K."/>
            <person name="Young N.D."/>
            <person name="Hall R.S."/>
            <person name="Jex A.R."/>
            <person name="Murali S.C."/>
            <person name="Hughes D.S."/>
            <person name="Lee S.F."/>
            <person name="Perry T."/>
            <person name="Stroehlein A.J."/>
            <person name="Ansell B.R."/>
            <person name="Breugelmans B."/>
            <person name="Hofmann A."/>
            <person name="Qu J."/>
            <person name="Dugan S."/>
            <person name="Lee S.L."/>
            <person name="Chao H."/>
            <person name="Dinh H."/>
            <person name="Han Y."/>
            <person name="Doddapaneni H.V."/>
            <person name="Worley K.C."/>
            <person name="Muzny D.M."/>
            <person name="Ioannidis P."/>
            <person name="Waterhouse R.M."/>
            <person name="Zdobnov E.M."/>
            <person name="James P.J."/>
            <person name="Bagnall N.H."/>
            <person name="Kotze A.C."/>
            <person name="Gibbs R.A."/>
            <person name="Richards S."/>
            <person name="Batterham P."/>
            <person name="Gasser R.B."/>
        </authorList>
    </citation>
    <scope>NUCLEOTIDE SEQUENCE [LARGE SCALE GENOMIC DNA]</scope>
    <source>
        <strain evidence="2 3">LS</strain>
        <tissue evidence="2">Full body</tissue>
    </source>
</reference>
<feature type="region of interest" description="Disordered" evidence="1">
    <location>
        <begin position="204"/>
        <end position="227"/>
    </location>
</feature>
<organism evidence="2 3">
    <name type="scientific">Lucilia cuprina</name>
    <name type="common">Green bottle fly</name>
    <name type="synonym">Australian sheep blowfly</name>
    <dbReference type="NCBI Taxonomy" id="7375"/>
    <lineage>
        <taxon>Eukaryota</taxon>
        <taxon>Metazoa</taxon>
        <taxon>Ecdysozoa</taxon>
        <taxon>Arthropoda</taxon>
        <taxon>Hexapoda</taxon>
        <taxon>Insecta</taxon>
        <taxon>Pterygota</taxon>
        <taxon>Neoptera</taxon>
        <taxon>Endopterygota</taxon>
        <taxon>Diptera</taxon>
        <taxon>Brachycera</taxon>
        <taxon>Muscomorpha</taxon>
        <taxon>Oestroidea</taxon>
        <taxon>Calliphoridae</taxon>
        <taxon>Luciliinae</taxon>
        <taxon>Lucilia</taxon>
    </lineage>
</organism>
<dbReference type="AlphaFoldDB" id="A0A0L0CCG1"/>
<evidence type="ECO:0000256" key="1">
    <source>
        <dbReference type="SAM" id="MobiDB-lite"/>
    </source>
</evidence>
<evidence type="ECO:0000313" key="3">
    <source>
        <dbReference type="Proteomes" id="UP000037069"/>
    </source>
</evidence>
<protein>
    <submittedName>
        <fullName evidence="2">Uncharacterized protein</fullName>
    </submittedName>
</protein>
<sequence length="227" mass="25144">MYVKTKYVQYMYPVDVASFSNINTNKRIEEVGLNHTVFSGNFTFTTNTPDTSTGVVVTTRVNENPANVKQLNSDVWNITTENFTYSLHIRKNHQHHAKQQHLQQRHSCIDVLTSFIRLSSSSHAGYGAHAVLKVRATFVMVYFSACNQISGLPISIWIASGNFNIMEPNDVVVADVDDDAHDDDNNDENEMMMTMMLKLELGDGGNGSGSGADDDSSSDVQVVTAGW</sequence>